<reference evidence="3 4" key="1">
    <citation type="journal article" date="2013" name="Nature">
        <title>Insights into bilaterian evolution from three spiralian genomes.</title>
        <authorList>
            <person name="Simakov O."/>
            <person name="Marletaz F."/>
            <person name="Cho S.J."/>
            <person name="Edsinger-Gonzales E."/>
            <person name="Havlak P."/>
            <person name="Hellsten U."/>
            <person name="Kuo D.H."/>
            <person name="Larsson T."/>
            <person name="Lv J."/>
            <person name="Arendt D."/>
            <person name="Savage R."/>
            <person name="Osoegawa K."/>
            <person name="de Jong P."/>
            <person name="Grimwood J."/>
            <person name="Chapman J.A."/>
            <person name="Shapiro H."/>
            <person name="Aerts A."/>
            <person name="Otillar R.P."/>
            <person name="Terry A.Y."/>
            <person name="Boore J.L."/>
            <person name="Grigoriev I.V."/>
            <person name="Lindberg D.R."/>
            <person name="Seaver E.C."/>
            <person name="Weisblat D.A."/>
            <person name="Putnam N.H."/>
            <person name="Rokhsar D.S."/>
        </authorList>
    </citation>
    <scope>NUCLEOTIDE SEQUENCE [LARGE SCALE GENOMIC DNA]</scope>
</reference>
<keyword evidence="2" id="KW-0472">Membrane</keyword>
<name>V4BC35_LOTGI</name>
<dbReference type="RefSeq" id="XP_009043741.1">
    <property type="nucleotide sequence ID" value="XM_009045493.1"/>
</dbReference>
<dbReference type="GeneID" id="20235576"/>
<keyword evidence="2" id="KW-1133">Transmembrane helix</keyword>
<gene>
    <name evidence="3" type="ORF">LOTGIDRAFT_152006</name>
</gene>
<feature type="transmembrane region" description="Helical" evidence="2">
    <location>
        <begin position="116"/>
        <end position="136"/>
    </location>
</feature>
<accession>V4BC35</accession>
<feature type="region of interest" description="Disordered" evidence="1">
    <location>
        <begin position="326"/>
        <end position="347"/>
    </location>
</feature>
<proteinExistence type="predicted"/>
<keyword evidence="4" id="KW-1185">Reference proteome</keyword>
<sequence length="359" mass="39232">MTTTFEVILFWCNGFYWTLPGWTECKNNISEITISSVELERTESSFKLIIPSGKIPLAIDSPSSHKTVASKLSSTDDTLPPSYLQFGVSIHYDEEFSPIVWNTTKQSDGPSQENHLFTYIIIAILAVIVLIISLLICCDSENGAECTELPTNQPDQNGNIQRHNSGVGTFSISTPSSYSSPSSTQIVIPVSSTGTSKTSSTGEFQERMSCPQMSSYSSLVTTEGPKQDALRNALATKDSLKERLLIDTHTSNSSSVLMLKPKSQSKDNGVADEIQLMEYSIATIQKTKDNGNESENSSASISLPCIKSSSSISSITNKLHTEQQLKSLDNSDAPDNKFDENNYPSTSIVCRPDSEEIMC</sequence>
<feature type="compositionally biased region" description="Polar residues" evidence="1">
    <location>
        <begin position="211"/>
        <end position="221"/>
    </location>
</feature>
<dbReference type="EMBL" id="KB199650">
    <property type="protein sequence ID" value="ESP05196.1"/>
    <property type="molecule type" value="Genomic_DNA"/>
</dbReference>
<organism evidence="3 4">
    <name type="scientific">Lottia gigantea</name>
    <name type="common">Giant owl limpet</name>
    <dbReference type="NCBI Taxonomy" id="225164"/>
    <lineage>
        <taxon>Eukaryota</taxon>
        <taxon>Metazoa</taxon>
        <taxon>Spiralia</taxon>
        <taxon>Lophotrochozoa</taxon>
        <taxon>Mollusca</taxon>
        <taxon>Gastropoda</taxon>
        <taxon>Patellogastropoda</taxon>
        <taxon>Lottioidea</taxon>
        <taxon>Lottiidae</taxon>
        <taxon>Lottia</taxon>
    </lineage>
</organism>
<evidence type="ECO:0000313" key="3">
    <source>
        <dbReference type="EMBL" id="ESP05196.1"/>
    </source>
</evidence>
<dbReference type="HOGENOM" id="CLU_772302_0_0_1"/>
<evidence type="ECO:0000256" key="2">
    <source>
        <dbReference type="SAM" id="Phobius"/>
    </source>
</evidence>
<dbReference type="KEGG" id="lgi:LOTGIDRAFT_152006"/>
<feature type="compositionally biased region" description="Low complexity" evidence="1">
    <location>
        <begin position="171"/>
        <end position="184"/>
    </location>
</feature>
<protein>
    <submittedName>
        <fullName evidence="3">Uncharacterized protein</fullName>
    </submittedName>
</protein>
<evidence type="ECO:0000313" key="4">
    <source>
        <dbReference type="Proteomes" id="UP000030746"/>
    </source>
</evidence>
<feature type="compositionally biased region" description="Low complexity" evidence="1">
    <location>
        <begin position="191"/>
        <end position="202"/>
    </location>
</feature>
<keyword evidence="2" id="KW-0812">Transmembrane</keyword>
<dbReference type="CTD" id="20235576"/>
<evidence type="ECO:0000256" key="1">
    <source>
        <dbReference type="SAM" id="MobiDB-lite"/>
    </source>
</evidence>
<feature type="region of interest" description="Disordered" evidence="1">
    <location>
        <begin position="171"/>
        <end position="224"/>
    </location>
</feature>
<dbReference type="Proteomes" id="UP000030746">
    <property type="component" value="Unassembled WGS sequence"/>
</dbReference>
<dbReference type="AlphaFoldDB" id="V4BC35"/>